<protein>
    <submittedName>
        <fullName evidence="1">Uncharacterized protein</fullName>
    </submittedName>
</protein>
<organism evidence="1 2">
    <name type="scientific">Xylella taiwanensis</name>
    <dbReference type="NCBI Taxonomy" id="1444770"/>
    <lineage>
        <taxon>Bacteria</taxon>
        <taxon>Pseudomonadati</taxon>
        <taxon>Pseudomonadota</taxon>
        <taxon>Gammaproteobacteria</taxon>
        <taxon>Lysobacterales</taxon>
        <taxon>Lysobacteraceae</taxon>
        <taxon>Xylella</taxon>
    </lineage>
</organism>
<accession>Z9JN51</accession>
<evidence type="ECO:0000313" key="1">
    <source>
        <dbReference type="EMBL" id="EWS79231.1"/>
    </source>
</evidence>
<dbReference type="Proteomes" id="UP000020406">
    <property type="component" value="Unassembled WGS sequence"/>
</dbReference>
<evidence type="ECO:0000313" key="2">
    <source>
        <dbReference type="Proteomes" id="UP000020406"/>
    </source>
</evidence>
<reference evidence="1 2" key="1">
    <citation type="journal article" date="2014" name="Genome Announc.">
        <title>Draft Genome Sequence of Xylella fastidiosa Pear Leaf Scorch Strain in Taiwan.</title>
        <authorList>
            <person name="Su C.C."/>
            <person name="Deng W.L."/>
            <person name="Jan F.J."/>
            <person name="Chang C.J."/>
            <person name="Huang H."/>
            <person name="Chen J."/>
        </authorList>
    </citation>
    <scope>NUCLEOTIDE SEQUENCE [LARGE SCALE GENOMIC DNA]</scope>
    <source>
        <strain evidence="1 2">PLS229</strain>
    </source>
</reference>
<name>Z9JN51_9GAMM</name>
<dbReference type="PATRIC" id="fig|1444770.3.peg.285"/>
<dbReference type="EMBL" id="JDSQ01000002">
    <property type="protein sequence ID" value="EWS79231.1"/>
    <property type="molecule type" value="Genomic_DNA"/>
</dbReference>
<proteinExistence type="predicted"/>
<comment type="caution">
    <text evidence="1">The sequence shown here is derived from an EMBL/GenBank/DDBJ whole genome shotgun (WGS) entry which is preliminary data.</text>
</comment>
<dbReference type="STRING" id="1444770.AF72_01195"/>
<sequence>MALLVEMSREDSLHCLHQAVQLFNDELLPNCSFLCTQFKGSCIDAGSIGLVYGHF</sequence>
<dbReference type="AlphaFoldDB" id="Z9JN51"/>
<gene>
    <name evidence="1" type="ORF">AF72_01195</name>
</gene>